<proteinExistence type="predicted"/>
<gene>
    <name evidence="1" type="ORF">E1A91_A09G004900v1</name>
</gene>
<sequence length="94" mass="10674">MPTIGTTETICLSLGLTNRSTTFETSFFLPIMFKPVRTELVSTSRRPYSGSGSVALFWRPKSVANLLRLSSDLRMSLISLAIFRRNKMELLEER</sequence>
<dbReference type="Proteomes" id="UP000323597">
    <property type="component" value="Chromosome A09"/>
</dbReference>
<dbReference type="EMBL" id="CM017644">
    <property type="protein sequence ID" value="TYJ16754.1"/>
    <property type="molecule type" value="Genomic_DNA"/>
</dbReference>
<protein>
    <submittedName>
        <fullName evidence="1">Uncharacterized protein</fullName>
    </submittedName>
</protein>
<keyword evidence="2" id="KW-1185">Reference proteome</keyword>
<name>A0A5D2XS36_GOSMU</name>
<dbReference type="AlphaFoldDB" id="A0A5D2XS36"/>
<evidence type="ECO:0000313" key="1">
    <source>
        <dbReference type="EMBL" id="TYJ16754.1"/>
    </source>
</evidence>
<reference evidence="1 2" key="1">
    <citation type="submission" date="2019-07" db="EMBL/GenBank/DDBJ databases">
        <title>WGS assembly of Gossypium mustelinum.</title>
        <authorList>
            <person name="Chen Z.J."/>
            <person name="Sreedasyam A."/>
            <person name="Ando A."/>
            <person name="Song Q."/>
            <person name="De L."/>
            <person name="Hulse-Kemp A."/>
            <person name="Ding M."/>
            <person name="Ye W."/>
            <person name="Kirkbride R."/>
            <person name="Jenkins J."/>
            <person name="Plott C."/>
            <person name="Lovell J."/>
            <person name="Lin Y.-M."/>
            <person name="Vaughn R."/>
            <person name="Liu B."/>
            <person name="Li W."/>
            <person name="Simpson S."/>
            <person name="Scheffler B."/>
            <person name="Saski C."/>
            <person name="Grover C."/>
            <person name="Hu G."/>
            <person name="Conover J."/>
            <person name="Carlson J."/>
            <person name="Shu S."/>
            <person name="Boston L."/>
            <person name="Williams M."/>
            <person name="Peterson D."/>
            <person name="Mcgee K."/>
            <person name="Jones D."/>
            <person name="Wendel J."/>
            <person name="Stelly D."/>
            <person name="Grimwood J."/>
            <person name="Schmutz J."/>
        </authorList>
    </citation>
    <scope>NUCLEOTIDE SEQUENCE [LARGE SCALE GENOMIC DNA]</scope>
    <source>
        <strain evidence="1">1408120.09</strain>
    </source>
</reference>
<organism evidence="1 2">
    <name type="scientific">Gossypium mustelinum</name>
    <name type="common">Cotton</name>
    <name type="synonym">Gossypium caicoense</name>
    <dbReference type="NCBI Taxonomy" id="34275"/>
    <lineage>
        <taxon>Eukaryota</taxon>
        <taxon>Viridiplantae</taxon>
        <taxon>Streptophyta</taxon>
        <taxon>Embryophyta</taxon>
        <taxon>Tracheophyta</taxon>
        <taxon>Spermatophyta</taxon>
        <taxon>Magnoliopsida</taxon>
        <taxon>eudicotyledons</taxon>
        <taxon>Gunneridae</taxon>
        <taxon>Pentapetalae</taxon>
        <taxon>rosids</taxon>
        <taxon>malvids</taxon>
        <taxon>Malvales</taxon>
        <taxon>Malvaceae</taxon>
        <taxon>Malvoideae</taxon>
        <taxon>Gossypium</taxon>
    </lineage>
</organism>
<feature type="non-terminal residue" evidence="1">
    <location>
        <position position="94"/>
    </location>
</feature>
<accession>A0A5D2XS36</accession>
<evidence type="ECO:0000313" key="2">
    <source>
        <dbReference type="Proteomes" id="UP000323597"/>
    </source>
</evidence>